<comment type="caution">
    <text evidence="3">The sequence shown here is derived from an EMBL/GenBank/DDBJ whole genome shotgun (WGS) entry which is preliminary data.</text>
</comment>
<dbReference type="OrthoDB" id="6217937at2759"/>
<dbReference type="Gene3D" id="2.60.40.10">
    <property type="entry name" value="Immunoglobulins"/>
    <property type="match status" value="1"/>
</dbReference>
<sequence length="444" mass="48514">MKLSLCTSLIVSLACLVVVESQYSAETQDCIAKSSKCSDKFSLDIRGVTNPPALCGAGFKFVSCLKFLGCTLPREVMQSKIAGAQNRVRIRARTCVLPGGFVPPMPRPTAPKPTAPKPTAPKPTAPKPTVPVITDIADVEVVDCSAMYVKETQVEVSWRISTGAQPLLLAGFKILYRIASKGTKGAFSVQNVAAPSSEDGLYKSVLDLKRKSRYEIKVKPYSEKKDGEPCKPVYIYVSGINLDATPDLVLTAAPLASDAAVVSVDVIGDQELTNVNFLYMKKGGSEWTQLFQDIIAFQEPSDVAFTGLEEGTVYYIFGKAWLGNSYRALYTSLETPFSEGQNLTCGTSEDLTLKKQQNSNGSAWVDWSDWNIEGLIGYKATVTYNANGYTERTEIEYLPSDQTRLDFEMSNDTIDRVKIEPFDAYGLKEGAEVDSVRVSVQPTL</sequence>
<feature type="chain" id="PRO_5019290022" description="Fibronectin type-III domain-containing protein" evidence="2">
    <location>
        <begin position="22"/>
        <end position="444"/>
    </location>
</feature>
<evidence type="ECO:0008006" key="5">
    <source>
        <dbReference type="Google" id="ProtNLM"/>
    </source>
</evidence>
<keyword evidence="2" id="KW-0732">Signal</keyword>
<dbReference type="AlphaFoldDB" id="A0A433T3A9"/>
<organism evidence="3 4">
    <name type="scientific">Elysia chlorotica</name>
    <name type="common">Eastern emerald elysia</name>
    <name type="synonym">Sea slug</name>
    <dbReference type="NCBI Taxonomy" id="188477"/>
    <lineage>
        <taxon>Eukaryota</taxon>
        <taxon>Metazoa</taxon>
        <taxon>Spiralia</taxon>
        <taxon>Lophotrochozoa</taxon>
        <taxon>Mollusca</taxon>
        <taxon>Gastropoda</taxon>
        <taxon>Heterobranchia</taxon>
        <taxon>Euthyneura</taxon>
        <taxon>Panpulmonata</taxon>
        <taxon>Sacoglossa</taxon>
        <taxon>Placobranchoidea</taxon>
        <taxon>Plakobranchidae</taxon>
        <taxon>Elysia</taxon>
    </lineage>
</organism>
<dbReference type="PROSITE" id="PS51257">
    <property type="entry name" value="PROKAR_LIPOPROTEIN"/>
    <property type="match status" value="1"/>
</dbReference>
<feature type="region of interest" description="Disordered" evidence="1">
    <location>
        <begin position="103"/>
        <end position="129"/>
    </location>
</feature>
<evidence type="ECO:0000313" key="3">
    <source>
        <dbReference type="EMBL" id="RUS76041.1"/>
    </source>
</evidence>
<accession>A0A433T3A9</accession>
<dbReference type="InterPro" id="IPR013783">
    <property type="entry name" value="Ig-like_fold"/>
</dbReference>
<evidence type="ECO:0000256" key="2">
    <source>
        <dbReference type="SAM" id="SignalP"/>
    </source>
</evidence>
<name>A0A433T3A9_ELYCH</name>
<gene>
    <name evidence="3" type="ORF">EGW08_016197</name>
</gene>
<dbReference type="SUPFAM" id="SSF49265">
    <property type="entry name" value="Fibronectin type III"/>
    <property type="match status" value="1"/>
</dbReference>
<keyword evidence="4" id="KW-1185">Reference proteome</keyword>
<dbReference type="EMBL" id="RQTK01000691">
    <property type="protein sequence ID" value="RUS76041.1"/>
    <property type="molecule type" value="Genomic_DNA"/>
</dbReference>
<dbReference type="Proteomes" id="UP000271974">
    <property type="component" value="Unassembled WGS sequence"/>
</dbReference>
<protein>
    <recommendedName>
        <fullName evidence="5">Fibronectin type-III domain-containing protein</fullName>
    </recommendedName>
</protein>
<reference evidence="3 4" key="1">
    <citation type="submission" date="2019-01" db="EMBL/GenBank/DDBJ databases">
        <title>A draft genome assembly of the solar-powered sea slug Elysia chlorotica.</title>
        <authorList>
            <person name="Cai H."/>
            <person name="Li Q."/>
            <person name="Fang X."/>
            <person name="Li J."/>
            <person name="Curtis N.E."/>
            <person name="Altenburger A."/>
            <person name="Shibata T."/>
            <person name="Feng M."/>
            <person name="Maeda T."/>
            <person name="Schwartz J.A."/>
            <person name="Shigenobu S."/>
            <person name="Lundholm N."/>
            <person name="Nishiyama T."/>
            <person name="Yang H."/>
            <person name="Hasebe M."/>
            <person name="Li S."/>
            <person name="Pierce S.K."/>
            <person name="Wang J."/>
        </authorList>
    </citation>
    <scope>NUCLEOTIDE SEQUENCE [LARGE SCALE GENOMIC DNA]</scope>
    <source>
        <strain evidence="3">EC2010</strain>
        <tissue evidence="3">Whole organism of an adult</tissue>
    </source>
</reference>
<proteinExistence type="predicted"/>
<evidence type="ECO:0000313" key="4">
    <source>
        <dbReference type="Proteomes" id="UP000271974"/>
    </source>
</evidence>
<evidence type="ECO:0000256" key="1">
    <source>
        <dbReference type="SAM" id="MobiDB-lite"/>
    </source>
</evidence>
<feature type="signal peptide" evidence="2">
    <location>
        <begin position="1"/>
        <end position="21"/>
    </location>
</feature>
<dbReference type="InterPro" id="IPR036116">
    <property type="entry name" value="FN3_sf"/>
</dbReference>